<evidence type="ECO:0000256" key="2">
    <source>
        <dbReference type="ARBA" id="ARBA00023015"/>
    </source>
</evidence>
<proteinExistence type="inferred from homology"/>
<dbReference type="InterPro" id="IPR058163">
    <property type="entry name" value="LysR-type_TF_proteobact-type"/>
</dbReference>
<organism evidence="6 7">
    <name type="scientific">Candidatus Gallionella acididurans</name>
    <dbReference type="NCBI Taxonomy" id="1796491"/>
    <lineage>
        <taxon>Bacteria</taxon>
        <taxon>Pseudomonadati</taxon>
        <taxon>Pseudomonadota</taxon>
        <taxon>Betaproteobacteria</taxon>
        <taxon>Nitrosomonadales</taxon>
        <taxon>Gallionellaceae</taxon>
        <taxon>Gallionella</taxon>
    </lineage>
</organism>
<evidence type="ECO:0000313" key="7">
    <source>
        <dbReference type="Proteomes" id="UP000070578"/>
    </source>
</evidence>
<feature type="domain" description="HTH lysR-type" evidence="5">
    <location>
        <begin position="14"/>
        <end position="63"/>
    </location>
</feature>
<dbReference type="Proteomes" id="UP000070578">
    <property type="component" value="Unassembled WGS sequence"/>
</dbReference>
<dbReference type="Pfam" id="PF03466">
    <property type="entry name" value="LysR_substrate"/>
    <property type="match status" value="1"/>
</dbReference>
<evidence type="ECO:0000259" key="5">
    <source>
        <dbReference type="PROSITE" id="PS50931"/>
    </source>
</evidence>
<dbReference type="InterPro" id="IPR005119">
    <property type="entry name" value="LysR_subst-bd"/>
</dbReference>
<dbReference type="GO" id="GO:0003700">
    <property type="term" value="F:DNA-binding transcription factor activity"/>
    <property type="evidence" value="ECO:0007669"/>
    <property type="project" value="InterPro"/>
</dbReference>
<dbReference type="PANTHER" id="PTHR30537">
    <property type="entry name" value="HTH-TYPE TRANSCRIPTIONAL REGULATOR"/>
    <property type="match status" value="1"/>
</dbReference>
<dbReference type="SUPFAM" id="SSF46785">
    <property type="entry name" value="Winged helix' DNA-binding domain"/>
    <property type="match status" value="1"/>
</dbReference>
<sequence length="301" mass="34069">MEQKNISADDYILFVAIVEQESMVRAAEHLGMPKATVSRRLGNLEAALGQRLLLRTTRRLTLTEFGQEFLDHCRRVAEEVASTRDFVHSREERPRGRLRVSMPGEYAMQNFSRAFATFIETYPEVQLDLDLTSRRVDLIGERFDLAIRMGTLDSDATLVARKIDEQSFGLYASPIYLALHSAPKRPDELEHHATVRLLSGRGSAVPWKLMRGKAVWEGVPPGRITLNSLDVLQRLLLDGAGIGALPDRFVAEDVKRKRLLRVLPEWCLPAVPAWAVMPMRRYLPAKTRAFVAHLEQFIGKG</sequence>
<dbReference type="Gene3D" id="3.40.190.290">
    <property type="match status" value="1"/>
</dbReference>
<dbReference type="GO" id="GO:0003677">
    <property type="term" value="F:DNA binding"/>
    <property type="evidence" value="ECO:0007669"/>
    <property type="project" value="UniProtKB-KW"/>
</dbReference>
<dbReference type="InterPro" id="IPR000847">
    <property type="entry name" value="LysR_HTH_N"/>
</dbReference>
<dbReference type="SUPFAM" id="SSF53850">
    <property type="entry name" value="Periplasmic binding protein-like II"/>
    <property type="match status" value="1"/>
</dbReference>
<comment type="caution">
    <text evidence="6">The sequence shown here is derived from an EMBL/GenBank/DDBJ whole genome shotgun (WGS) entry which is preliminary data.</text>
</comment>
<dbReference type="Gene3D" id="1.10.10.10">
    <property type="entry name" value="Winged helix-like DNA-binding domain superfamily/Winged helix DNA-binding domain"/>
    <property type="match status" value="1"/>
</dbReference>
<dbReference type="FunFam" id="1.10.10.10:FF:000001">
    <property type="entry name" value="LysR family transcriptional regulator"/>
    <property type="match status" value="1"/>
</dbReference>
<dbReference type="AlphaFoldDB" id="A0A139BQM0"/>
<protein>
    <submittedName>
        <fullName evidence="6">Transcriptional regulator, LysR family</fullName>
    </submittedName>
</protein>
<keyword evidence="3" id="KW-0238">DNA-binding</keyword>
<gene>
    <name evidence="6" type="ORF">AWT59_2584</name>
</gene>
<dbReference type="PROSITE" id="PS50931">
    <property type="entry name" value="HTH_LYSR"/>
    <property type="match status" value="1"/>
</dbReference>
<comment type="similarity">
    <text evidence="1">Belongs to the LysR transcriptional regulatory family.</text>
</comment>
<dbReference type="CDD" id="cd08422">
    <property type="entry name" value="PBP2_CrgA_like"/>
    <property type="match status" value="1"/>
</dbReference>
<keyword evidence="4" id="KW-0804">Transcription</keyword>
<evidence type="ECO:0000256" key="4">
    <source>
        <dbReference type="ARBA" id="ARBA00023163"/>
    </source>
</evidence>
<evidence type="ECO:0000256" key="1">
    <source>
        <dbReference type="ARBA" id="ARBA00009437"/>
    </source>
</evidence>
<name>A0A139BQM0_9PROT</name>
<dbReference type="InterPro" id="IPR036388">
    <property type="entry name" value="WH-like_DNA-bd_sf"/>
</dbReference>
<keyword evidence="2" id="KW-0805">Transcription regulation</keyword>
<evidence type="ECO:0000256" key="3">
    <source>
        <dbReference type="ARBA" id="ARBA00023125"/>
    </source>
</evidence>
<accession>A0A139BQM0</accession>
<reference evidence="6 7" key="1">
    <citation type="submission" date="2016-02" db="EMBL/GenBank/DDBJ databases">
        <authorList>
            <person name="Wen L."/>
            <person name="He K."/>
            <person name="Yang H."/>
        </authorList>
    </citation>
    <scope>NUCLEOTIDE SEQUENCE [LARGE SCALE GENOMIC DNA]</scope>
    <source>
        <strain evidence="6">ShG14-8</strain>
    </source>
</reference>
<dbReference type="EMBL" id="LSLI01000084">
    <property type="protein sequence ID" value="KXS31294.1"/>
    <property type="molecule type" value="Genomic_DNA"/>
</dbReference>
<dbReference type="InterPro" id="IPR036390">
    <property type="entry name" value="WH_DNA-bd_sf"/>
</dbReference>
<dbReference type="PANTHER" id="PTHR30537:SF5">
    <property type="entry name" value="HTH-TYPE TRANSCRIPTIONAL ACTIVATOR TTDR-RELATED"/>
    <property type="match status" value="1"/>
</dbReference>
<dbReference type="PATRIC" id="fig|1796491.3.peg.2815"/>
<dbReference type="Pfam" id="PF00126">
    <property type="entry name" value="HTH_1"/>
    <property type="match status" value="1"/>
</dbReference>
<evidence type="ECO:0000313" key="6">
    <source>
        <dbReference type="EMBL" id="KXS31294.1"/>
    </source>
</evidence>
<reference evidence="6 7" key="2">
    <citation type="submission" date="2016-03" db="EMBL/GenBank/DDBJ databases">
        <title>New uncultured bacterium of the family Gallionellaceae from acid mine drainage: description and reconstruction of genome based on metagenomic analysis of microbial community.</title>
        <authorList>
            <person name="Kadnikov V."/>
            <person name="Ivasenko D."/>
            <person name="Beletsky A."/>
            <person name="Mardanov A."/>
            <person name="Danilova E."/>
            <person name="Pimenov N."/>
            <person name="Karnachuk O."/>
            <person name="Ravin N."/>
        </authorList>
    </citation>
    <scope>NUCLEOTIDE SEQUENCE [LARGE SCALE GENOMIC DNA]</scope>
    <source>
        <strain evidence="6">ShG14-8</strain>
    </source>
</reference>